<evidence type="ECO:0000259" key="2">
    <source>
        <dbReference type="Pfam" id="PF06985"/>
    </source>
</evidence>
<keyword evidence="4" id="KW-1185">Reference proteome</keyword>
<dbReference type="STRING" id="78410.A0A0P7BEZ2"/>
<reference evidence="3 4" key="1">
    <citation type="submission" date="2015-09" db="EMBL/GenBank/DDBJ databases">
        <title>Draft genome of a European isolate of the apple canker pathogen Neonectria ditissima.</title>
        <authorList>
            <person name="Gomez-Cortecero A."/>
            <person name="Harrison R.J."/>
            <person name="Armitage A.D."/>
        </authorList>
    </citation>
    <scope>NUCLEOTIDE SEQUENCE [LARGE SCALE GENOMIC DNA]</scope>
    <source>
        <strain evidence="3 4">R09/05</strain>
    </source>
</reference>
<name>A0A0P7BEZ2_9HYPO</name>
<evidence type="ECO:0000313" key="4">
    <source>
        <dbReference type="Proteomes" id="UP000050424"/>
    </source>
</evidence>
<dbReference type="OrthoDB" id="5362512at2759"/>
<comment type="caution">
    <text evidence="3">The sequence shown here is derived from an EMBL/GenBank/DDBJ whole genome shotgun (WGS) entry which is preliminary data.</text>
</comment>
<feature type="region of interest" description="Disordered" evidence="1">
    <location>
        <begin position="473"/>
        <end position="501"/>
    </location>
</feature>
<dbReference type="InterPro" id="IPR010730">
    <property type="entry name" value="HET"/>
</dbReference>
<protein>
    <recommendedName>
        <fullName evidence="2">Heterokaryon incompatibility domain-containing protein</fullName>
    </recommendedName>
</protein>
<feature type="domain" description="Heterokaryon incompatibility" evidence="2">
    <location>
        <begin position="211"/>
        <end position="362"/>
    </location>
</feature>
<evidence type="ECO:0000256" key="1">
    <source>
        <dbReference type="SAM" id="MobiDB-lite"/>
    </source>
</evidence>
<organism evidence="3 4">
    <name type="scientific">Neonectria ditissima</name>
    <dbReference type="NCBI Taxonomy" id="78410"/>
    <lineage>
        <taxon>Eukaryota</taxon>
        <taxon>Fungi</taxon>
        <taxon>Dikarya</taxon>
        <taxon>Ascomycota</taxon>
        <taxon>Pezizomycotina</taxon>
        <taxon>Sordariomycetes</taxon>
        <taxon>Hypocreomycetidae</taxon>
        <taxon>Hypocreales</taxon>
        <taxon>Nectriaceae</taxon>
        <taxon>Neonectria</taxon>
    </lineage>
</organism>
<dbReference type="Proteomes" id="UP000050424">
    <property type="component" value="Unassembled WGS sequence"/>
</dbReference>
<evidence type="ECO:0000313" key="3">
    <source>
        <dbReference type="EMBL" id="KPM41471.1"/>
    </source>
</evidence>
<dbReference type="PANTHER" id="PTHR33112">
    <property type="entry name" value="DOMAIN PROTEIN, PUTATIVE-RELATED"/>
    <property type="match status" value="1"/>
</dbReference>
<dbReference type="AlphaFoldDB" id="A0A0P7BEZ2"/>
<dbReference type="Pfam" id="PF06985">
    <property type="entry name" value="HET"/>
    <property type="match status" value="1"/>
</dbReference>
<sequence length="755" mass="84844">MESETTLQNRPTEGPPCLTIENGTLCSFCHESLNHPPADPGNHVRKLDDLLEAAEFCGYCALCVRSLEASAHALVEDGQDAAMKSHPLLQGVFDPSEVELQYVDLHDWIGGGIEQRIAWPRMGTIWATLDLVPASDSSLINMEPLASSDQSNTVWEGIKWWLSECTSEHDECRSHRDKSWKPSRLLHLGTPSQPMEIKLVEGKSTPDTAEYLTLSHCWGTVTPLRLTTDTIETFQSSIPIDNLPKTFLDACKTTRGLGYEYLWIDSLCIVQDDSANWAFEAGRMSSVYGNSFLTLAATAANDANQGLFCPSDQRDPTSWLPVRIRRDWGAQFAGDFYACDYRDWWTKLDNSPLNRRGWAFQERMLAPRVLHLGLEQVAFECPAMSACERLPFGNLGRVDGQMGGPGSKVKRFMAEAGENERKLGVDDILRQWNEMVRNYSHGQFGIETDKMVALTGVVDSFASLFHRHLKQISEKPQEGVTPDNGDALKQKPNNVEESDKPKQETLFVGGLWRPQMEMQLAWRATSKVQSQQLSGIAPPGFGRRPQTYVAPTWSWCSLNDTLVEPQQANPVDLLLTKVLEAKIDPATELPIAEKNSGLRYCCGPSSFLRLQCSQLPLAGFGRIHGLAFFDFETRQAPTRIESTNYWDIEYGDEALKADMPCIVPVFVDMTRVMRPVHGIILDQRSVQDSDEKYYVRLGAFVLEEADAIKAMWNALEKFDRFNPVGRLCDGMHRPAEDGYNYMKKDGVLQRVVCIR</sequence>
<gene>
    <name evidence="3" type="ORF">AK830_g5097</name>
</gene>
<dbReference type="EMBL" id="LKCW01000064">
    <property type="protein sequence ID" value="KPM41471.1"/>
    <property type="molecule type" value="Genomic_DNA"/>
</dbReference>
<dbReference type="PANTHER" id="PTHR33112:SF16">
    <property type="entry name" value="HETEROKARYON INCOMPATIBILITY DOMAIN-CONTAINING PROTEIN"/>
    <property type="match status" value="1"/>
</dbReference>
<proteinExistence type="predicted"/>
<accession>A0A0P7BEZ2</accession>